<reference evidence="1 2" key="1">
    <citation type="submission" date="2013-03" db="EMBL/GenBank/DDBJ databases">
        <title>Complete Genome Sequence of Pseudomonas aeruginosa Siphophage LKO4.</title>
        <authorList>
            <person name="Lammens E.A."/>
            <person name="Lavigne R."/>
        </authorList>
    </citation>
    <scope>NUCLEOTIDE SEQUENCE [LARGE SCALE GENOMIC DNA]</scope>
</reference>
<keyword evidence="2" id="KW-1185">Reference proteome</keyword>
<name>A0A0U1VTC3_9CAUD</name>
<organism evidence="1 2">
    <name type="scientific">Pseudomonas phage LKO4</name>
    <dbReference type="NCBI Taxonomy" id="1308899"/>
    <lineage>
        <taxon>Viruses</taxon>
        <taxon>Duplodnaviria</taxon>
        <taxon>Heunggongvirae</taxon>
        <taxon>Uroviricota</taxon>
        <taxon>Caudoviricetes</taxon>
        <taxon>Mesyanzhinovviridae</taxon>
        <taxon>Rabinowitzvirinae</taxon>
        <taxon>Yuavirus</taxon>
        <taxon>Yuavirus LKO4</taxon>
        <taxon>Pseudomonas virus LKO4</taxon>
    </lineage>
</organism>
<proteinExistence type="predicted"/>
<accession>A0A0U1VTC3</accession>
<evidence type="ECO:0000313" key="1">
    <source>
        <dbReference type="EMBL" id="AGI11275.1"/>
    </source>
</evidence>
<protein>
    <submittedName>
        <fullName evidence="1">Uncharacterized protein</fullName>
    </submittedName>
</protein>
<dbReference type="Proteomes" id="UP000225969">
    <property type="component" value="Segment"/>
</dbReference>
<evidence type="ECO:0000313" key="2">
    <source>
        <dbReference type="Proteomes" id="UP000225969"/>
    </source>
</evidence>
<gene>
    <name evidence="1" type="ORF">LKO4_0034.1</name>
</gene>
<sequence length="70" mass="7817">MRQRVEVAAQIGFQVVLNKILPALYPAPDPLRGKDAPGDDQELLPVRDREALPVLLKQNGQGRFVQVFHS</sequence>
<dbReference type="EMBL" id="KC758116">
    <property type="protein sequence ID" value="AGI11275.1"/>
    <property type="molecule type" value="Genomic_DNA"/>
</dbReference>